<evidence type="ECO:0000256" key="6">
    <source>
        <dbReference type="ARBA" id="ARBA00022989"/>
    </source>
</evidence>
<evidence type="ECO:0000313" key="11">
    <source>
        <dbReference type="Proteomes" id="UP000277633"/>
    </source>
</evidence>
<dbReference type="AlphaFoldDB" id="A0A497JF07"/>
<dbReference type="EMBL" id="QMWO01000103">
    <property type="protein sequence ID" value="RLG69027.1"/>
    <property type="molecule type" value="Genomic_DNA"/>
</dbReference>
<evidence type="ECO:0000256" key="5">
    <source>
        <dbReference type="ARBA" id="ARBA00022967"/>
    </source>
</evidence>
<dbReference type="Proteomes" id="UP000277633">
    <property type="component" value="Unassembled WGS sequence"/>
</dbReference>
<protein>
    <submittedName>
        <fullName evidence="10">Sodium-translocating pyrophosphatase</fullName>
    </submittedName>
</protein>
<keyword evidence="2" id="KW-0813">Transport</keyword>
<keyword evidence="7" id="KW-0406">Ion transport</keyword>
<feature type="transmembrane region" description="Helical" evidence="9">
    <location>
        <begin position="296"/>
        <end position="322"/>
    </location>
</feature>
<evidence type="ECO:0000256" key="1">
    <source>
        <dbReference type="ARBA" id="ARBA00004127"/>
    </source>
</evidence>
<proteinExistence type="predicted"/>
<evidence type="ECO:0000256" key="9">
    <source>
        <dbReference type="SAM" id="Phobius"/>
    </source>
</evidence>
<keyword evidence="6 9" id="KW-1133">Transmembrane helix</keyword>
<dbReference type="GO" id="GO:0009678">
    <property type="term" value="F:diphosphate hydrolysis-driven proton transmembrane transporter activity"/>
    <property type="evidence" value="ECO:0007669"/>
    <property type="project" value="InterPro"/>
</dbReference>
<feature type="transmembrane region" description="Helical" evidence="9">
    <location>
        <begin position="117"/>
        <end position="147"/>
    </location>
</feature>
<dbReference type="GO" id="GO:0004427">
    <property type="term" value="F:inorganic diphosphate phosphatase activity"/>
    <property type="evidence" value="ECO:0007669"/>
    <property type="project" value="InterPro"/>
</dbReference>
<evidence type="ECO:0000256" key="4">
    <source>
        <dbReference type="ARBA" id="ARBA00022842"/>
    </source>
</evidence>
<organism evidence="10 11">
    <name type="scientific">Candidatus Iainarchaeum sp</name>
    <dbReference type="NCBI Taxonomy" id="3101447"/>
    <lineage>
        <taxon>Archaea</taxon>
        <taxon>Candidatus Iainarchaeota</taxon>
        <taxon>Candidatus Iainarchaeia</taxon>
        <taxon>Candidatus Iainarchaeales</taxon>
        <taxon>Candidatus Iainarchaeaceae</taxon>
        <taxon>Candidatus Iainarchaeum</taxon>
    </lineage>
</organism>
<dbReference type="InterPro" id="IPR004131">
    <property type="entry name" value="PPase-energised_H-pump"/>
</dbReference>
<dbReference type="PIRSF" id="PIRSF001265">
    <property type="entry name" value="H+-PPase"/>
    <property type="match status" value="1"/>
</dbReference>
<feature type="transmembrane region" description="Helical" evidence="9">
    <location>
        <begin position="501"/>
        <end position="522"/>
    </location>
</feature>
<reference evidence="10 11" key="1">
    <citation type="submission" date="2018-06" db="EMBL/GenBank/DDBJ databases">
        <title>Extensive metabolic versatility and redundancy in microbially diverse, dynamic hydrothermal sediments.</title>
        <authorList>
            <person name="Dombrowski N."/>
            <person name="Teske A."/>
            <person name="Baker B.J."/>
        </authorList>
    </citation>
    <scope>NUCLEOTIDE SEQUENCE [LARGE SCALE GENOMIC DNA]</scope>
    <source>
        <strain evidence="10">B9_G13</strain>
    </source>
</reference>
<name>A0A497JF07_9ARCH</name>
<dbReference type="PANTHER" id="PTHR31998">
    <property type="entry name" value="K(+)-INSENSITIVE PYROPHOSPHATE-ENERGIZED PROTON PUMP"/>
    <property type="match status" value="1"/>
</dbReference>
<feature type="transmembrane region" description="Helical" evidence="9">
    <location>
        <begin position="542"/>
        <end position="565"/>
    </location>
</feature>
<keyword evidence="8 9" id="KW-0472">Membrane</keyword>
<evidence type="ECO:0000313" key="10">
    <source>
        <dbReference type="EMBL" id="RLG69027.1"/>
    </source>
</evidence>
<evidence type="ECO:0000256" key="3">
    <source>
        <dbReference type="ARBA" id="ARBA00022692"/>
    </source>
</evidence>
<accession>A0A497JF07</accession>
<evidence type="ECO:0000256" key="8">
    <source>
        <dbReference type="ARBA" id="ARBA00023136"/>
    </source>
</evidence>
<feature type="transmembrane region" description="Helical" evidence="9">
    <location>
        <begin position="401"/>
        <end position="429"/>
    </location>
</feature>
<dbReference type="Pfam" id="PF03030">
    <property type="entry name" value="H_PPase"/>
    <property type="match status" value="1"/>
</dbReference>
<keyword evidence="4" id="KW-0460">Magnesium</keyword>
<dbReference type="GO" id="GO:0016020">
    <property type="term" value="C:membrane"/>
    <property type="evidence" value="ECO:0007669"/>
    <property type="project" value="InterPro"/>
</dbReference>
<evidence type="ECO:0000256" key="7">
    <source>
        <dbReference type="ARBA" id="ARBA00023065"/>
    </source>
</evidence>
<comment type="caution">
    <text evidence="10">The sequence shown here is derived from an EMBL/GenBank/DDBJ whole genome shotgun (WGS) entry which is preliminary data.</text>
</comment>
<dbReference type="NCBIfam" id="NF001960">
    <property type="entry name" value="PRK00733.3-5"/>
    <property type="match status" value="1"/>
</dbReference>
<keyword evidence="3 9" id="KW-0812">Transmembrane</keyword>
<feature type="transmembrane region" description="Helical" evidence="9">
    <location>
        <begin position="47"/>
        <end position="71"/>
    </location>
</feature>
<keyword evidence="5" id="KW-1278">Translocase</keyword>
<comment type="subcellular location">
    <subcellularLocation>
        <location evidence="1">Endomembrane system</location>
        <topology evidence="1">Multi-pass membrane protein</topology>
    </subcellularLocation>
</comment>
<feature type="transmembrane region" description="Helical" evidence="9">
    <location>
        <begin position="176"/>
        <end position="196"/>
    </location>
</feature>
<evidence type="ECO:0000256" key="2">
    <source>
        <dbReference type="ARBA" id="ARBA00022448"/>
    </source>
</evidence>
<feature type="transmembrane region" description="Helical" evidence="9">
    <location>
        <begin position="77"/>
        <end position="96"/>
    </location>
</feature>
<feature type="transmembrane region" description="Helical" evidence="9">
    <location>
        <begin position="251"/>
        <end position="271"/>
    </location>
</feature>
<feature type="transmembrane region" description="Helical" evidence="9">
    <location>
        <begin position="435"/>
        <end position="455"/>
    </location>
</feature>
<feature type="transmembrane region" description="Helical" evidence="9">
    <location>
        <begin position="361"/>
        <end position="380"/>
    </location>
</feature>
<gene>
    <name evidence="10" type="ORF">DRO07_02810</name>
</gene>
<sequence>MFELIFIPAVICAFALLSTLLFNRYLAKHDAGNEKMRELQKHIREGAWTFMFEEARVFAVVTGIIAVILWQLFYWEVAFAFLLGAFLSMSAGFIGMHSATFANARVTNAAQHSEKKAFNIAIAGGAIMGLAVAGLALGGLTLLFLIFREAFNPATLTIESKAVPLVSNILGREINFIKAALIVSAYSMGASLVALFDRVGGGIFTKAADMAADLVGKAEAHLPEDDPRNPASIADNVGDNVGDVGGLGADLLESFVGSIISVIVIYLYVYVGRSNASISALLEQLGVPLGLSMQQYWWLLIVPLLIISFGIIATLISLLYIITNKKAKNLQATLMNGTRLSALLTMVFAFIIIYLSPMNLSVFWCILIGALAGIAIGYIAEYYTSSAYRPVKKLAEETSAGAAIGITGGMALGMLSTFIPGLVVAIAIIATYKLAGLFGIAYGALGMLSFVGMTVSVDTYGPIADNAGGIAQGAGLPEKVRKITDRLDAIGNTTAAIGKGFAIGSAAFSALALIVAYMWSAAGSAGEVTIPTIEMLSANPKIGATVIAALFLGAMIPYVFSALLIQAVSDTAKKMVEEIKRQFRRFPDILKGKRRPDYNKCIA</sequence>
<feature type="transmembrane region" description="Helical" evidence="9">
    <location>
        <begin position="334"/>
        <end position="355"/>
    </location>
</feature>
<dbReference type="GO" id="GO:0012505">
    <property type="term" value="C:endomembrane system"/>
    <property type="evidence" value="ECO:0007669"/>
    <property type="project" value="UniProtKB-SubCell"/>
</dbReference>
<feature type="transmembrane region" description="Helical" evidence="9">
    <location>
        <begin position="6"/>
        <end position="26"/>
    </location>
</feature>
<feature type="non-terminal residue" evidence="10">
    <location>
        <position position="603"/>
    </location>
</feature>